<organism evidence="2 3">
    <name type="scientific">Adhaeribacter pallidiroseus</name>
    <dbReference type="NCBI Taxonomy" id="2072847"/>
    <lineage>
        <taxon>Bacteria</taxon>
        <taxon>Pseudomonadati</taxon>
        <taxon>Bacteroidota</taxon>
        <taxon>Cytophagia</taxon>
        <taxon>Cytophagales</taxon>
        <taxon>Hymenobacteraceae</taxon>
        <taxon>Adhaeribacter</taxon>
    </lineage>
</organism>
<dbReference type="EMBL" id="QASA01000001">
    <property type="protein sequence ID" value="RDC66293.1"/>
    <property type="molecule type" value="Genomic_DNA"/>
</dbReference>
<keyword evidence="3" id="KW-1185">Reference proteome</keyword>
<gene>
    <name evidence="2" type="ORF">AHMF7616_04924</name>
</gene>
<evidence type="ECO:0008006" key="4">
    <source>
        <dbReference type="Google" id="ProtNLM"/>
    </source>
</evidence>
<protein>
    <recommendedName>
        <fullName evidence="4">Outer membrane protein beta-barrel domain-containing protein</fullName>
    </recommendedName>
</protein>
<keyword evidence="1" id="KW-0732">Signal</keyword>
<evidence type="ECO:0000313" key="2">
    <source>
        <dbReference type="EMBL" id="RDC66293.1"/>
    </source>
</evidence>
<accession>A0A369QN02</accession>
<sequence>MDFWFIGNCRRMRTFHLLLLLVLFSFKSQAQSAFTIGPMLHLNISDKKYQVSYGLEAAYWNLSKFPVGVDLGFDFQKGVKRYYAEMQVGLGVVGAGAGPVLEQAKGEPIYLGFQSNFWANYFVGFNLRRRTVHHQRTLAPGLYAKLPFMQNIEDDGDTDWSDVFDD</sequence>
<evidence type="ECO:0000313" key="3">
    <source>
        <dbReference type="Proteomes" id="UP000253919"/>
    </source>
</evidence>
<feature type="chain" id="PRO_5016760472" description="Outer membrane protein beta-barrel domain-containing protein" evidence="1">
    <location>
        <begin position="31"/>
        <end position="166"/>
    </location>
</feature>
<reference evidence="2 3" key="1">
    <citation type="submission" date="2018-04" db="EMBL/GenBank/DDBJ databases">
        <title>Adhaeribacter sp. HMF7616 genome sequencing and assembly.</title>
        <authorList>
            <person name="Kang H."/>
            <person name="Kang J."/>
            <person name="Cha I."/>
            <person name="Kim H."/>
            <person name="Joh K."/>
        </authorList>
    </citation>
    <scope>NUCLEOTIDE SEQUENCE [LARGE SCALE GENOMIC DNA]</scope>
    <source>
        <strain evidence="2 3">HMF7616</strain>
    </source>
</reference>
<proteinExistence type="predicted"/>
<evidence type="ECO:0000256" key="1">
    <source>
        <dbReference type="SAM" id="SignalP"/>
    </source>
</evidence>
<name>A0A369QN02_9BACT</name>
<dbReference type="Proteomes" id="UP000253919">
    <property type="component" value="Unassembled WGS sequence"/>
</dbReference>
<dbReference type="AlphaFoldDB" id="A0A369QN02"/>
<feature type="signal peptide" evidence="1">
    <location>
        <begin position="1"/>
        <end position="30"/>
    </location>
</feature>
<comment type="caution">
    <text evidence="2">The sequence shown here is derived from an EMBL/GenBank/DDBJ whole genome shotgun (WGS) entry which is preliminary data.</text>
</comment>